<dbReference type="PANTHER" id="PTHR37909">
    <property type="entry name" value="S-ADENOSYL-L-METHIONINE-DEPENDENT METHYLTRANSFERASES SUPERFAMILY PROTEIN"/>
    <property type="match status" value="1"/>
</dbReference>
<dbReference type="GO" id="GO:0016757">
    <property type="term" value="F:glycosyltransferase activity"/>
    <property type="evidence" value="ECO:0007669"/>
    <property type="project" value="InterPro"/>
</dbReference>
<dbReference type="OrthoDB" id="282240at2"/>
<dbReference type="InterPro" id="IPR029063">
    <property type="entry name" value="SAM-dependent_MTases_sf"/>
</dbReference>
<keyword evidence="2" id="KW-1185">Reference proteome</keyword>
<dbReference type="Pfam" id="PF13578">
    <property type="entry name" value="Methyltransf_24"/>
    <property type="match status" value="1"/>
</dbReference>
<evidence type="ECO:0000313" key="1">
    <source>
        <dbReference type="EMBL" id="SFJ15774.1"/>
    </source>
</evidence>
<dbReference type="Gene3D" id="3.40.50.150">
    <property type="entry name" value="Vaccinia Virus protein VP39"/>
    <property type="match status" value="2"/>
</dbReference>
<reference evidence="2" key="1">
    <citation type="submission" date="2016-10" db="EMBL/GenBank/DDBJ databases">
        <authorList>
            <person name="Varghese N."/>
            <person name="Submissions S."/>
        </authorList>
    </citation>
    <scope>NUCLEOTIDE SEQUENCE [LARGE SCALE GENOMIC DNA]</scope>
    <source>
        <strain evidence="2">DSM 26348</strain>
    </source>
</reference>
<organism evidence="1 2">
    <name type="scientific">Planctomicrobium piriforme</name>
    <dbReference type="NCBI Taxonomy" id="1576369"/>
    <lineage>
        <taxon>Bacteria</taxon>
        <taxon>Pseudomonadati</taxon>
        <taxon>Planctomycetota</taxon>
        <taxon>Planctomycetia</taxon>
        <taxon>Planctomycetales</taxon>
        <taxon>Planctomycetaceae</taxon>
        <taxon>Planctomicrobium</taxon>
    </lineage>
</organism>
<dbReference type="PANTHER" id="PTHR37909:SF1">
    <property type="entry name" value="S-ADENOSYL-L-METHIONINE-DEPENDENT METHYLTRANSFERASES SUPERFAMILY PROTEIN"/>
    <property type="match status" value="1"/>
</dbReference>
<dbReference type="SUPFAM" id="SSF53448">
    <property type="entry name" value="Nucleotide-diphospho-sugar transferases"/>
    <property type="match status" value="1"/>
</dbReference>
<dbReference type="SUPFAM" id="SSF53335">
    <property type="entry name" value="S-adenosyl-L-methionine-dependent methyltransferases"/>
    <property type="match status" value="2"/>
</dbReference>
<dbReference type="CDD" id="cd02440">
    <property type="entry name" value="AdoMet_MTases"/>
    <property type="match status" value="1"/>
</dbReference>
<dbReference type="InterPro" id="IPR029044">
    <property type="entry name" value="Nucleotide-diphossugar_trans"/>
</dbReference>
<gene>
    <name evidence="1" type="ORF">SAMN05421753_11619</name>
</gene>
<sequence>MKIDWNSIYSKRGLFSGYGSRGQSAQIKRQALEKLIEKYQPRSILDVGCGDKYVIDQVDLKGADYLGIDASSVLINSLTASKLNQIHRCEEFLQFDTSRQFDLVICLDVLGHLDDPVEYRRFTERLLQVARDVILVSGYASDTEAIRRSSTEYFHEPLIDSFVRGRTKVLGTYRGVQLAEVALKGVRSRQVKIWTYWETPLNGKRPEYLDLCEETWHRHCGDDFEIVRVTPETAPEFVPNLIEEWHRLPCLAHKADYLRAALVHRHGGIWLDNDMIVLRNLNVMMSQLESSGSDFIGCGRPGKRPSNGVFGGAAGSRLLADYIESMNRLLKSRTADLKLRWTELGYNLLWPLTRNYEFHQYDFRVCIPVPPSRFRRFFDRKRLVEMDASDCDLRDDTLTVYLYNAMFPGWFKQLSLDCVARSPLVIGQFFRHALQVPNWQELIDSGDWRRELRQIRNRNGIARFLSDAGLNDRIAEIGVRTGNHLEHLVANSKASHFIGVDAWTSAGPSSQNDVGASQLQLDELERSVRERFAKYGSRGQIVKGFSHEVAANYPDESFDFIYIDADHSYAAVRRDLEAWFPKVRKGGILAGHDYVQHTSNRVTFGVISAVDEFVSKHGLDPPVVTPDRWASWILFKPVQDAGQRFCYVSAGFGAPRHVAMLRGLVKSARGVGVTDDFHVWTDSLELIEGAHTHRYSKEEHAAPRYMFKMEILKAAQENGYDYSVFLDADSFFVRRPSRQNIIDMLNLANPLHLSLEGRIDHPRYTKAQMHARRWWGMSLGEIQAAFHAKGLGGKPLYAGNGGFIVVKNSEFKRVYEIVWNAFRYLYDELGNRHVADEVALAYAMAACTNPDGHLLKNTRINSIWCPDRGVFRGRLPTGEPFPFHTNWDGQRFTVNPAIVHAMKSKLELIDYGSQCQEMDRSTCREDATVPA</sequence>
<dbReference type="EMBL" id="FOQD01000016">
    <property type="protein sequence ID" value="SFJ15774.1"/>
    <property type="molecule type" value="Genomic_DNA"/>
</dbReference>
<name>A0A1I3P2K8_9PLAN</name>
<dbReference type="Gene3D" id="3.90.550.20">
    <property type="match status" value="1"/>
</dbReference>
<proteinExistence type="predicted"/>
<dbReference type="RefSeq" id="WP_092053805.1">
    <property type="nucleotide sequence ID" value="NZ_FOQD01000016.1"/>
</dbReference>
<dbReference type="InterPro" id="IPR008441">
    <property type="entry name" value="AfumC-like_glycosyl_Trfase"/>
</dbReference>
<dbReference type="STRING" id="1576369.SAMN05421753_11619"/>
<dbReference type="Pfam" id="PF05704">
    <property type="entry name" value="Caps_synth"/>
    <property type="match status" value="1"/>
</dbReference>
<evidence type="ECO:0000313" key="2">
    <source>
        <dbReference type="Proteomes" id="UP000199518"/>
    </source>
</evidence>
<dbReference type="AlphaFoldDB" id="A0A1I3P2K8"/>
<dbReference type="Pfam" id="PF13489">
    <property type="entry name" value="Methyltransf_23"/>
    <property type="match status" value="1"/>
</dbReference>
<dbReference type="Proteomes" id="UP000199518">
    <property type="component" value="Unassembled WGS sequence"/>
</dbReference>
<accession>A0A1I3P2K8</accession>
<protein>
    <submittedName>
        <fullName evidence="1">Capsular polysaccharide synthesis protein</fullName>
    </submittedName>
</protein>